<dbReference type="EMBL" id="AP014612">
    <property type="protein sequence ID" value="BAQ25203.1"/>
    <property type="molecule type" value="Genomic_DNA"/>
</dbReference>
<dbReference type="KEGG" id="strg:SRT_19420"/>
<dbReference type="AlphaFoldDB" id="A0A1L7LLX1"/>
<proteinExistence type="predicted"/>
<accession>A0A1L7LLX1</accession>
<name>A0A1L7LLX1_9STRE</name>
<sequence>MLKNIKENKNIVIPIAPHNDSAQIQASGVLAWSFWAVVGNGYKNTSTLKNMVTSFSLIEAPNA</sequence>
<gene>
    <name evidence="1" type="ORF">SRT_19420</name>
</gene>
<reference evidence="1 2" key="1">
    <citation type="journal article" date="2016" name="Microbiol. Immunol.">
        <title>Complete genome sequence of Streptococcus troglodytae TKU31 isolated from the oral cavity of a chimpanzee (Pan troglodytes).</title>
        <authorList>
            <person name="Okamoto M."/>
            <person name="Naito M."/>
            <person name="Miyanohara M."/>
            <person name="Imai S."/>
            <person name="Nomura Y."/>
            <person name="Saito W."/>
            <person name="Momoi Y."/>
            <person name="Takada K."/>
            <person name="Miyabe-Nishiwaki T."/>
            <person name="Tomonaga M."/>
            <person name="Hanada N."/>
        </authorList>
    </citation>
    <scope>NUCLEOTIDE SEQUENCE [LARGE SCALE GENOMIC DNA]</scope>
    <source>
        <strain evidence="2">TKU 31</strain>
    </source>
</reference>
<evidence type="ECO:0000313" key="2">
    <source>
        <dbReference type="Proteomes" id="UP000217758"/>
    </source>
</evidence>
<keyword evidence="2" id="KW-1185">Reference proteome</keyword>
<dbReference type="Proteomes" id="UP000217758">
    <property type="component" value="Chromosome"/>
</dbReference>
<organism evidence="1 2">
    <name type="scientific">Streptococcus troglodytae</name>
    <dbReference type="NCBI Taxonomy" id="1111760"/>
    <lineage>
        <taxon>Bacteria</taxon>
        <taxon>Bacillati</taxon>
        <taxon>Bacillota</taxon>
        <taxon>Bacilli</taxon>
        <taxon>Lactobacillales</taxon>
        <taxon>Streptococcaceae</taxon>
        <taxon>Streptococcus</taxon>
    </lineage>
</organism>
<protein>
    <submittedName>
        <fullName evidence="1">Uncharacterized protein</fullName>
    </submittedName>
</protein>
<evidence type="ECO:0000313" key="1">
    <source>
        <dbReference type="EMBL" id="BAQ25203.1"/>
    </source>
</evidence>